<dbReference type="PANTHER" id="PTHR45453:SF2">
    <property type="entry name" value="HISTIDINE KINASE"/>
    <property type="match status" value="1"/>
</dbReference>
<evidence type="ECO:0000256" key="1">
    <source>
        <dbReference type="ARBA" id="ARBA00000085"/>
    </source>
</evidence>
<evidence type="ECO:0000256" key="5">
    <source>
        <dbReference type="ARBA" id="ARBA00022679"/>
    </source>
</evidence>
<dbReference type="InterPro" id="IPR005467">
    <property type="entry name" value="His_kinase_dom"/>
</dbReference>
<dbReference type="PRINTS" id="PR00344">
    <property type="entry name" value="BCTRLSENSOR"/>
</dbReference>
<comment type="catalytic activity">
    <reaction evidence="1">
        <text>ATP + protein L-histidine = ADP + protein N-phospho-L-histidine.</text>
        <dbReference type="EC" id="2.7.13.3"/>
    </reaction>
</comment>
<gene>
    <name evidence="12" type="ORF">CBF32_02550</name>
</gene>
<keyword evidence="9" id="KW-0902">Two-component regulatory system</keyword>
<evidence type="ECO:0000256" key="6">
    <source>
        <dbReference type="ARBA" id="ARBA00022692"/>
    </source>
</evidence>
<evidence type="ECO:0000259" key="11">
    <source>
        <dbReference type="PROSITE" id="PS50109"/>
    </source>
</evidence>
<dbReference type="GO" id="GO:0004721">
    <property type="term" value="F:phosphoprotein phosphatase activity"/>
    <property type="evidence" value="ECO:0007669"/>
    <property type="project" value="TreeGrafter"/>
</dbReference>
<keyword evidence="4" id="KW-1003">Cell membrane</keyword>
<dbReference type="SMART" id="SM00387">
    <property type="entry name" value="HATPase_c"/>
    <property type="match status" value="1"/>
</dbReference>
<keyword evidence="13" id="KW-1185">Reference proteome</keyword>
<keyword evidence="7" id="KW-0418">Kinase</keyword>
<dbReference type="RefSeq" id="WP_114288507.1">
    <property type="nucleotide sequence ID" value="NZ_JBEFPI010000002.1"/>
</dbReference>
<dbReference type="InterPro" id="IPR050351">
    <property type="entry name" value="BphY/WalK/GraS-like"/>
</dbReference>
<dbReference type="GeneID" id="63145171"/>
<dbReference type="Pfam" id="PF02518">
    <property type="entry name" value="HATPase_c"/>
    <property type="match status" value="1"/>
</dbReference>
<dbReference type="EC" id="2.7.13.3" evidence="3"/>
<keyword evidence="6" id="KW-0812">Transmembrane</keyword>
<evidence type="ECO:0000256" key="8">
    <source>
        <dbReference type="ARBA" id="ARBA00022989"/>
    </source>
</evidence>
<feature type="domain" description="Histidine kinase" evidence="11">
    <location>
        <begin position="126"/>
        <end position="330"/>
    </location>
</feature>
<evidence type="ECO:0000256" key="2">
    <source>
        <dbReference type="ARBA" id="ARBA00004651"/>
    </source>
</evidence>
<evidence type="ECO:0000313" key="12">
    <source>
        <dbReference type="EMBL" id="RSU04275.1"/>
    </source>
</evidence>
<name>A0A369B849_9ENTE</name>
<dbReference type="AlphaFoldDB" id="A0A369B849"/>
<dbReference type="InterPro" id="IPR004358">
    <property type="entry name" value="Sig_transdc_His_kin-like_C"/>
</dbReference>
<evidence type="ECO:0000256" key="3">
    <source>
        <dbReference type="ARBA" id="ARBA00012438"/>
    </source>
</evidence>
<evidence type="ECO:0000313" key="13">
    <source>
        <dbReference type="Proteomes" id="UP000288197"/>
    </source>
</evidence>
<dbReference type="GO" id="GO:0016036">
    <property type="term" value="P:cellular response to phosphate starvation"/>
    <property type="evidence" value="ECO:0007669"/>
    <property type="project" value="TreeGrafter"/>
</dbReference>
<dbReference type="PANTHER" id="PTHR45453">
    <property type="entry name" value="PHOSPHATE REGULON SENSOR PROTEIN PHOR"/>
    <property type="match status" value="1"/>
</dbReference>
<dbReference type="InterPro" id="IPR036890">
    <property type="entry name" value="HATPase_C_sf"/>
</dbReference>
<dbReference type="OrthoDB" id="9780487at2"/>
<evidence type="ECO:0000256" key="10">
    <source>
        <dbReference type="ARBA" id="ARBA00023136"/>
    </source>
</evidence>
<comment type="subcellular location">
    <subcellularLocation>
        <location evidence="2">Cell membrane</location>
        <topology evidence="2">Multi-pass membrane protein</topology>
    </subcellularLocation>
</comment>
<keyword evidence="8" id="KW-1133">Transmembrane helix</keyword>
<sequence>MRYTKSLLFFIKNQRIYLISFFVSTLFILGIIWLDGYRNSWLLVYAVVLNIIISIVFLLVTFYRQRSLYQVLQNERKKVPFEVIQEDESRLSKQVFKQMNQQYTNYHEEISTHKDSLADHQTFMYQWVHQMKTPIAVLELMAEGNHLEKNSVLEETDRLKEGLDLALNMARLESFNQDFVINQVDLKKVVTKVINEQKRNLIRHQIYPKITINEDLKIESDEKWLSFCLTQILLNSVKYTELEETRLFIEVEETRDVISLTVTDFGMGITQEDLPKIFQPFFTGKRGRKSREATGMGLYLVKKALDKLDHDITITSVVGEGTVVKISFDK</sequence>
<accession>A0A369B849</accession>
<keyword evidence="5" id="KW-0808">Transferase</keyword>
<proteinExistence type="predicted"/>
<dbReference type="SUPFAM" id="SSF55874">
    <property type="entry name" value="ATPase domain of HSP90 chaperone/DNA topoisomerase II/histidine kinase"/>
    <property type="match status" value="1"/>
</dbReference>
<evidence type="ECO:0000256" key="4">
    <source>
        <dbReference type="ARBA" id="ARBA00022475"/>
    </source>
</evidence>
<evidence type="ECO:0000256" key="9">
    <source>
        <dbReference type="ARBA" id="ARBA00023012"/>
    </source>
</evidence>
<dbReference type="InterPro" id="IPR003594">
    <property type="entry name" value="HATPase_dom"/>
</dbReference>
<dbReference type="Gene3D" id="3.30.565.10">
    <property type="entry name" value="Histidine kinase-like ATPase, C-terminal domain"/>
    <property type="match status" value="1"/>
</dbReference>
<protein>
    <recommendedName>
        <fullName evidence="3">histidine kinase</fullName>
        <ecNumber evidence="3">2.7.13.3</ecNumber>
    </recommendedName>
</protein>
<dbReference type="Proteomes" id="UP000288197">
    <property type="component" value="Unassembled WGS sequence"/>
</dbReference>
<keyword evidence="10" id="KW-0472">Membrane</keyword>
<evidence type="ECO:0000256" key="7">
    <source>
        <dbReference type="ARBA" id="ARBA00022777"/>
    </source>
</evidence>
<reference evidence="12 13" key="1">
    <citation type="submission" date="2017-05" db="EMBL/GenBank/DDBJ databases">
        <title>Vagococcus spp. assemblies.</title>
        <authorList>
            <person name="Gulvik C.A."/>
        </authorList>
    </citation>
    <scope>NUCLEOTIDE SEQUENCE [LARGE SCALE GENOMIC DNA]</scope>
    <source>
        <strain evidence="12 13">NCFB 2497</strain>
    </source>
</reference>
<organism evidence="12 13">
    <name type="scientific">Vagococcus fluvialis</name>
    <dbReference type="NCBI Taxonomy" id="2738"/>
    <lineage>
        <taxon>Bacteria</taxon>
        <taxon>Bacillati</taxon>
        <taxon>Bacillota</taxon>
        <taxon>Bacilli</taxon>
        <taxon>Lactobacillales</taxon>
        <taxon>Enterococcaceae</taxon>
        <taxon>Vagococcus</taxon>
    </lineage>
</organism>
<dbReference type="PROSITE" id="PS50109">
    <property type="entry name" value="HIS_KIN"/>
    <property type="match status" value="1"/>
</dbReference>
<dbReference type="GO" id="GO:0005886">
    <property type="term" value="C:plasma membrane"/>
    <property type="evidence" value="ECO:0007669"/>
    <property type="project" value="UniProtKB-SubCell"/>
</dbReference>
<dbReference type="EMBL" id="NGJX01000002">
    <property type="protein sequence ID" value="RSU04275.1"/>
    <property type="molecule type" value="Genomic_DNA"/>
</dbReference>
<comment type="caution">
    <text evidence="12">The sequence shown here is derived from an EMBL/GenBank/DDBJ whole genome shotgun (WGS) entry which is preliminary data.</text>
</comment>
<dbReference type="GO" id="GO:0000155">
    <property type="term" value="F:phosphorelay sensor kinase activity"/>
    <property type="evidence" value="ECO:0007669"/>
    <property type="project" value="TreeGrafter"/>
</dbReference>